<dbReference type="GO" id="GO:0071966">
    <property type="term" value="P:fungal-type cell wall polysaccharide metabolic process"/>
    <property type="evidence" value="ECO:0007669"/>
    <property type="project" value="TreeGrafter"/>
</dbReference>
<keyword evidence="1" id="KW-0732">Signal</keyword>
<dbReference type="Pfam" id="PF11790">
    <property type="entry name" value="Glyco_hydro_cc"/>
    <property type="match status" value="1"/>
</dbReference>
<dbReference type="InterPro" id="IPR017853">
    <property type="entry name" value="GH"/>
</dbReference>
<evidence type="ECO:0000313" key="4">
    <source>
        <dbReference type="Proteomes" id="UP000799439"/>
    </source>
</evidence>
<dbReference type="Proteomes" id="UP000799439">
    <property type="component" value="Unassembled WGS sequence"/>
</dbReference>
<evidence type="ECO:0000256" key="1">
    <source>
        <dbReference type="SAM" id="SignalP"/>
    </source>
</evidence>
<keyword evidence="3" id="KW-0378">Hydrolase</keyword>
<accession>A0A9P4JCY6</accession>
<dbReference type="InterPro" id="IPR024655">
    <property type="entry name" value="Asl1_glyco_hydro_catalytic"/>
</dbReference>
<feature type="signal peptide" evidence="1">
    <location>
        <begin position="1"/>
        <end position="20"/>
    </location>
</feature>
<evidence type="ECO:0000313" key="3">
    <source>
        <dbReference type="EMBL" id="KAF2157832.1"/>
    </source>
</evidence>
<dbReference type="FunFam" id="3.20.20.80:FF:000207">
    <property type="entry name" value="Glycoside hydrolase family 128 protein"/>
    <property type="match status" value="1"/>
</dbReference>
<dbReference type="SUPFAM" id="SSF51445">
    <property type="entry name" value="(Trans)glycosidases"/>
    <property type="match status" value="1"/>
</dbReference>
<protein>
    <submittedName>
        <fullName evidence="3">Glycoside hydrolase family 128 protein</fullName>
    </submittedName>
</protein>
<feature type="domain" description="Asl1-like glycosyl hydrolase catalytic" evidence="2">
    <location>
        <begin position="28"/>
        <end position="277"/>
    </location>
</feature>
<dbReference type="EMBL" id="ML996081">
    <property type="protein sequence ID" value="KAF2157832.1"/>
    <property type="molecule type" value="Genomic_DNA"/>
</dbReference>
<dbReference type="GO" id="GO:0009277">
    <property type="term" value="C:fungal-type cell wall"/>
    <property type="evidence" value="ECO:0007669"/>
    <property type="project" value="TreeGrafter"/>
</dbReference>
<proteinExistence type="predicted"/>
<dbReference type="AlphaFoldDB" id="A0A9P4JCY6"/>
<dbReference type="Gene3D" id="3.20.20.80">
    <property type="entry name" value="Glycosidases"/>
    <property type="match status" value="1"/>
</dbReference>
<organism evidence="3 4">
    <name type="scientific">Myriangium duriaei CBS 260.36</name>
    <dbReference type="NCBI Taxonomy" id="1168546"/>
    <lineage>
        <taxon>Eukaryota</taxon>
        <taxon>Fungi</taxon>
        <taxon>Dikarya</taxon>
        <taxon>Ascomycota</taxon>
        <taxon>Pezizomycotina</taxon>
        <taxon>Dothideomycetes</taxon>
        <taxon>Dothideomycetidae</taxon>
        <taxon>Myriangiales</taxon>
        <taxon>Myriangiaceae</taxon>
        <taxon>Myriangium</taxon>
    </lineage>
</organism>
<dbReference type="InterPro" id="IPR053183">
    <property type="entry name" value="ASL1"/>
</dbReference>
<keyword evidence="4" id="KW-1185">Reference proteome</keyword>
<evidence type="ECO:0000259" key="2">
    <source>
        <dbReference type="Pfam" id="PF11790"/>
    </source>
</evidence>
<dbReference type="PANTHER" id="PTHR34154">
    <property type="entry name" value="ALKALI-SENSITIVE LINKAGE PROTEIN 1"/>
    <property type="match status" value="1"/>
</dbReference>
<dbReference type="OrthoDB" id="43654at2759"/>
<dbReference type="PANTHER" id="PTHR34154:SF3">
    <property type="entry name" value="ALKALI-SENSITIVE LINKAGE PROTEIN 1"/>
    <property type="match status" value="1"/>
</dbReference>
<feature type="chain" id="PRO_5040315055" evidence="1">
    <location>
        <begin position="21"/>
        <end position="337"/>
    </location>
</feature>
<reference evidence="3" key="1">
    <citation type="journal article" date="2020" name="Stud. Mycol.">
        <title>101 Dothideomycetes genomes: a test case for predicting lifestyles and emergence of pathogens.</title>
        <authorList>
            <person name="Haridas S."/>
            <person name="Albert R."/>
            <person name="Binder M."/>
            <person name="Bloem J."/>
            <person name="Labutti K."/>
            <person name="Salamov A."/>
            <person name="Andreopoulos B."/>
            <person name="Baker S."/>
            <person name="Barry K."/>
            <person name="Bills G."/>
            <person name="Bluhm B."/>
            <person name="Cannon C."/>
            <person name="Castanera R."/>
            <person name="Culley D."/>
            <person name="Daum C."/>
            <person name="Ezra D."/>
            <person name="Gonzalez J."/>
            <person name="Henrissat B."/>
            <person name="Kuo A."/>
            <person name="Liang C."/>
            <person name="Lipzen A."/>
            <person name="Lutzoni F."/>
            <person name="Magnuson J."/>
            <person name="Mondo S."/>
            <person name="Nolan M."/>
            <person name="Ohm R."/>
            <person name="Pangilinan J."/>
            <person name="Park H.-J."/>
            <person name="Ramirez L."/>
            <person name="Alfaro M."/>
            <person name="Sun H."/>
            <person name="Tritt A."/>
            <person name="Yoshinaga Y."/>
            <person name="Zwiers L.-H."/>
            <person name="Turgeon B."/>
            <person name="Goodwin S."/>
            <person name="Spatafora J."/>
            <person name="Crous P."/>
            <person name="Grigoriev I."/>
        </authorList>
    </citation>
    <scope>NUCLEOTIDE SEQUENCE</scope>
    <source>
        <strain evidence="3">CBS 260.36</strain>
    </source>
</reference>
<dbReference type="GO" id="GO:0016787">
    <property type="term" value="F:hydrolase activity"/>
    <property type="evidence" value="ECO:0007669"/>
    <property type="project" value="UniProtKB-KW"/>
</dbReference>
<sequence length="337" mass="36750">MAVKALLPLVLALAPSAVTATASDKRGIVYVTPEVVSDNNFWTNNSTDLSWYYNYQSQPTGAFSKSKMQFVPMQWGLPDNPGSDMSFYNSVRSLQAQGQNITWVLGYNEPDGCSDGGSCVSAKDAAQAWVKQFEPMRTDLKIKLGGPACTGADSGWTWLADFHHNCALLHGNNTGCLMDFLPFHWYGNFEGLASHMGRLNSTYTNITDFWVTEFAYNDEPLNTTQSFYNESTSYFDRLDMIGKYAYFGPFRSDVSNIGPNAAFLTQNGQLTDIGSWYLGGSATGNIPSSKGGTRSGNSTFSATPGTYSGKPYSSGNRYSIPSGFLACVAAVSAWMLF</sequence>
<comment type="caution">
    <text evidence="3">The sequence shown here is derived from an EMBL/GenBank/DDBJ whole genome shotgun (WGS) entry which is preliminary data.</text>
</comment>
<gene>
    <name evidence="3" type="ORF">K461DRAFT_299713</name>
</gene>
<name>A0A9P4JCY6_9PEZI</name>